<protein>
    <submittedName>
        <fullName evidence="4">Iron-containing alcohol dehydrogenase</fullName>
    </submittedName>
</protein>
<dbReference type="RefSeq" id="WP_272003016.1">
    <property type="nucleotide sequence ID" value="NZ_JAQLXO010000015.1"/>
</dbReference>
<reference evidence="4" key="1">
    <citation type="submission" date="2023-01" db="EMBL/GenBank/DDBJ databases">
        <title>Human gut microbiome strain richness.</title>
        <authorList>
            <person name="Chen-Liaw A."/>
        </authorList>
    </citation>
    <scope>NUCLEOTIDE SEQUENCE</scope>
    <source>
        <strain evidence="4">D8_m1001271B151109d0_201107</strain>
    </source>
</reference>
<dbReference type="Gene3D" id="3.40.50.1970">
    <property type="match status" value="1"/>
</dbReference>
<dbReference type="AlphaFoldDB" id="A0AAW6CQP6"/>
<accession>A0AAW6CQP6</accession>
<dbReference type="FunFam" id="3.40.50.1970:FF:000003">
    <property type="entry name" value="Alcohol dehydrogenase, iron-containing"/>
    <property type="match status" value="1"/>
</dbReference>
<feature type="domain" description="Fe-containing alcohol dehydrogenase-like C-terminal" evidence="3">
    <location>
        <begin position="188"/>
        <end position="383"/>
    </location>
</feature>
<evidence type="ECO:0000313" key="5">
    <source>
        <dbReference type="Proteomes" id="UP001212981"/>
    </source>
</evidence>
<organism evidence="4 5">
    <name type="scientific">Faecalicoccus pleomorphus</name>
    <dbReference type="NCBI Taxonomy" id="1323"/>
    <lineage>
        <taxon>Bacteria</taxon>
        <taxon>Bacillati</taxon>
        <taxon>Bacillota</taxon>
        <taxon>Erysipelotrichia</taxon>
        <taxon>Erysipelotrichales</taxon>
        <taxon>Erysipelotrichaceae</taxon>
        <taxon>Faecalicoccus</taxon>
    </lineage>
</organism>
<dbReference type="SUPFAM" id="SSF56796">
    <property type="entry name" value="Dehydroquinate synthase-like"/>
    <property type="match status" value="1"/>
</dbReference>
<dbReference type="Gene3D" id="1.20.1090.10">
    <property type="entry name" value="Dehydroquinate synthase-like - alpha domain"/>
    <property type="match status" value="1"/>
</dbReference>
<evidence type="ECO:0000256" key="1">
    <source>
        <dbReference type="ARBA" id="ARBA00023002"/>
    </source>
</evidence>
<dbReference type="InterPro" id="IPR044731">
    <property type="entry name" value="BDH-like"/>
</dbReference>
<dbReference type="Pfam" id="PF00465">
    <property type="entry name" value="Fe-ADH"/>
    <property type="match status" value="1"/>
</dbReference>
<proteinExistence type="predicted"/>
<gene>
    <name evidence="4" type="ORF">PND82_08555</name>
</gene>
<evidence type="ECO:0000313" key="4">
    <source>
        <dbReference type="EMBL" id="MDB7982864.1"/>
    </source>
</evidence>
<dbReference type="GO" id="GO:0005829">
    <property type="term" value="C:cytosol"/>
    <property type="evidence" value="ECO:0007669"/>
    <property type="project" value="TreeGrafter"/>
</dbReference>
<dbReference type="PROSITE" id="PS00060">
    <property type="entry name" value="ADH_IRON_2"/>
    <property type="match status" value="1"/>
</dbReference>
<dbReference type="Pfam" id="PF25137">
    <property type="entry name" value="ADH_Fe_C"/>
    <property type="match status" value="1"/>
</dbReference>
<sequence>MENFIYDIPTKVYFGKQQIQHLGEIASECAKKVLLVYGGGSIKKNGIYQDAVAQLEQSNNEYFDLSGVEPNPRVETVRKGVALCREHQIDAVIAIGGGSCVDCAKVISAGVYYDGDVWDFTDNPNLITKTLPVIAIITLSATGSEMDGIAVISDMNKCEKKPIRNLLMRPKYAILDPTYTFTVSKYQTAAGAADILSHLMESYFSNQDAYMQKAVAEALMKTVIKYGPIAYEEPENYEARANLMWASTWAINDFLKYGNTVAWSVHAIEHQLSAFYDITHGIGLAILTPSWMKYIMNDKTIPDFAKFARNVWGIEEQDDKKAAYKGIEALQNFYACLNIPKTLQEVGIQSSEHFEVIAKQAVPYLNNNYYPLNQDDIVQIYKDCFQEGE</sequence>
<dbReference type="GO" id="GO:0008106">
    <property type="term" value="F:alcohol dehydrogenase (NADP+) activity"/>
    <property type="evidence" value="ECO:0007669"/>
    <property type="project" value="TreeGrafter"/>
</dbReference>
<dbReference type="GO" id="GO:1990002">
    <property type="term" value="F:methylglyoxal reductase (NADPH) (acetol producing) activity"/>
    <property type="evidence" value="ECO:0007669"/>
    <property type="project" value="TreeGrafter"/>
</dbReference>
<dbReference type="GO" id="GO:0046872">
    <property type="term" value="F:metal ion binding"/>
    <property type="evidence" value="ECO:0007669"/>
    <property type="project" value="InterPro"/>
</dbReference>
<comment type="caution">
    <text evidence="4">The sequence shown here is derived from an EMBL/GenBank/DDBJ whole genome shotgun (WGS) entry which is preliminary data.</text>
</comment>
<evidence type="ECO:0000259" key="2">
    <source>
        <dbReference type="Pfam" id="PF00465"/>
    </source>
</evidence>
<name>A0AAW6CQP6_9FIRM</name>
<dbReference type="Proteomes" id="UP001212981">
    <property type="component" value="Unassembled WGS sequence"/>
</dbReference>
<dbReference type="PANTHER" id="PTHR43633">
    <property type="entry name" value="ALCOHOL DEHYDROGENASE YQHD"/>
    <property type="match status" value="1"/>
</dbReference>
<dbReference type="CDD" id="cd08187">
    <property type="entry name" value="BDH"/>
    <property type="match status" value="1"/>
</dbReference>
<dbReference type="InterPro" id="IPR001670">
    <property type="entry name" value="ADH_Fe/GldA"/>
</dbReference>
<dbReference type="InterPro" id="IPR056798">
    <property type="entry name" value="ADH_Fe_C"/>
</dbReference>
<dbReference type="InterPro" id="IPR018211">
    <property type="entry name" value="ADH_Fe_CS"/>
</dbReference>
<dbReference type="PANTHER" id="PTHR43633:SF1">
    <property type="entry name" value="ALCOHOL DEHYDROGENASE YQHD"/>
    <property type="match status" value="1"/>
</dbReference>
<dbReference type="EMBL" id="JAQLXO010000015">
    <property type="protein sequence ID" value="MDB7982864.1"/>
    <property type="molecule type" value="Genomic_DNA"/>
</dbReference>
<evidence type="ECO:0000259" key="3">
    <source>
        <dbReference type="Pfam" id="PF25137"/>
    </source>
</evidence>
<feature type="domain" description="Alcohol dehydrogenase iron-type/glycerol dehydrogenase GldA" evidence="2">
    <location>
        <begin position="9"/>
        <end position="177"/>
    </location>
</feature>
<dbReference type="GO" id="GO:1990362">
    <property type="term" value="F:butanol dehydrogenase (NAD+) activity"/>
    <property type="evidence" value="ECO:0007669"/>
    <property type="project" value="InterPro"/>
</dbReference>
<keyword evidence="1" id="KW-0560">Oxidoreductase</keyword>